<dbReference type="Pfam" id="PF02861">
    <property type="entry name" value="Clp_N"/>
    <property type="match status" value="1"/>
</dbReference>
<dbReference type="GO" id="GO:0005524">
    <property type="term" value="F:ATP binding"/>
    <property type="evidence" value="ECO:0007669"/>
    <property type="project" value="UniProtKB-KW"/>
</dbReference>
<keyword evidence="3" id="KW-0067">ATP-binding</keyword>
<dbReference type="PRINTS" id="PR00300">
    <property type="entry name" value="CLPPROTEASEA"/>
</dbReference>
<name>A0A0G0Q085_9BACT</name>
<evidence type="ECO:0000259" key="7">
    <source>
        <dbReference type="SMART" id="SM01086"/>
    </source>
</evidence>
<accession>A0A0G0Q085</accession>
<feature type="domain" description="AAA+ ATPase" evidence="6">
    <location>
        <begin position="379"/>
        <end position="523"/>
    </location>
</feature>
<keyword evidence="4" id="KW-0143">Chaperone</keyword>
<keyword evidence="5" id="KW-1133">Transmembrane helix</keyword>
<dbReference type="Pfam" id="PF00004">
    <property type="entry name" value="AAA"/>
    <property type="match status" value="1"/>
</dbReference>
<evidence type="ECO:0000256" key="2">
    <source>
        <dbReference type="ARBA" id="ARBA00022741"/>
    </source>
</evidence>
<sequence length="915" mass="102671">MDNSEVSNNYFICQTCSGIGKQKYGLDCQACQGSGVVLSACDKFFYWQPKLGVAMISLSSLKRKLHLILNLSALLIGLAGLAALGFWIYEYEGKFTQSILVVFLQSKHWLLSFFWLSVLADMFVVYRASEDKSLKAKIIKLNYEEKKEFNRCPVIYDPADRKNSKNKIDVASGYSYKAMRTVENAYFLARKLKSYEVNLKHLFYSLLSDGEVRAVFSRLGVSEVDLLDRLKGQLLDPGKVADSLELAADLKKVLIEGYLNALAQGQKRVKPINLILPAIANDKVLEEILFDLEIDFDKINNTVAWFRINERQYENYKKFKSMARFKPGTTMDKAYTAVSTPILNSISHDLTLAAKWMKLEFCVGREKEIENIFNAFESGRSGVLLVGEVGVGKSAVIHGLAELMVQEEVPQFLKDKRLVELDASRLISGANPSEAQERLLNVIDEINRSGNIVLYINNIETLVGISAGGEESLDLSDVLVNALERHGLHCLASVSNQNYLHFIENSPLNNVMLKVEIAEPTINQAILILESKVGYLESVYKVYFTYGAIEEVVRLSSKYIHDKYLPTKAIEIMESLVVKISKEHGDKIVTKERVAEMVSDVTGIPITKVGVEEGKDLLDLEKKIHEHMINQTEAVDMVAASLRRARAQLSEGKRPIASFLFLGPTGVGKTELAKTVAKVYFGAENYMIRLDMSEYQNQDSINKMIGDSEGGKGYLTEAVRRAPFSLLLLDEFEKAHPEILNLFLQVMDDGRLTDGEGRTIDFTNCIIIATSNAGALFIQEQVKLGNEMADIKEVLINEHLNKVMKPELINRFDGVIVFKPLTESDVVEIARLMLNKTARNLKEKGIGLRFEENGLKILAELGFDPKFGARPLRRLLQDKVDNIIANKLLAGELKRRDTVVIDENGEVQVEQGREL</sequence>
<dbReference type="InterPro" id="IPR003959">
    <property type="entry name" value="ATPase_AAA_core"/>
</dbReference>
<keyword evidence="5" id="KW-0472">Membrane</keyword>
<feature type="transmembrane region" description="Helical" evidence="5">
    <location>
        <begin position="67"/>
        <end position="89"/>
    </location>
</feature>
<dbReference type="Pfam" id="PF17871">
    <property type="entry name" value="AAA_lid_9"/>
    <property type="match status" value="1"/>
</dbReference>
<gene>
    <name evidence="8" type="ORF">UT64_C0006G0021</name>
</gene>
<dbReference type="GO" id="GO:0034605">
    <property type="term" value="P:cellular response to heat"/>
    <property type="evidence" value="ECO:0007669"/>
    <property type="project" value="TreeGrafter"/>
</dbReference>
<feature type="domain" description="AAA+ ATPase" evidence="6">
    <location>
        <begin position="655"/>
        <end position="822"/>
    </location>
</feature>
<dbReference type="Pfam" id="PF07724">
    <property type="entry name" value="AAA_2"/>
    <property type="match status" value="1"/>
</dbReference>
<dbReference type="SUPFAM" id="SSF81923">
    <property type="entry name" value="Double Clp-N motif"/>
    <property type="match status" value="1"/>
</dbReference>
<evidence type="ECO:0000256" key="1">
    <source>
        <dbReference type="ARBA" id="ARBA00022737"/>
    </source>
</evidence>
<dbReference type="InterPro" id="IPR019489">
    <property type="entry name" value="Clp_ATPase_C"/>
</dbReference>
<dbReference type="InterPro" id="IPR041546">
    <property type="entry name" value="ClpA/ClpB_AAA_lid"/>
</dbReference>
<dbReference type="InterPro" id="IPR050130">
    <property type="entry name" value="ClpA_ClpB"/>
</dbReference>
<keyword evidence="5" id="KW-0812">Transmembrane</keyword>
<dbReference type="SUPFAM" id="SSF52540">
    <property type="entry name" value="P-loop containing nucleoside triphosphate hydrolases"/>
    <property type="match status" value="2"/>
</dbReference>
<dbReference type="InterPro" id="IPR004176">
    <property type="entry name" value="Clp_R_N"/>
</dbReference>
<proteinExistence type="predicted"/>
<dbReference type="CDD" id="cd19499">
    <property type="entry name" value="RecA-like_ClpB_Hsp104-like"/>
    <property type="match status" value="1"/>
</dbReference>
<keyword evidence="1" id="KW-0677">Repeat</keyword>
<evidence type="ECO:0000256" key="3">
    <source>
        <dbReference type="ARBA" id="ARBA00022840"/>
    </source>
</evidence>
<dbReference type="AlphaFoldDB" id="A0A0G0Q085"/>
<dbReference type="Gene3D" id="3.40.50.300">
    <property type="entry name" value="P-loop containing nucleotide triphosphate hydrolases"/>
    <property type="match status" value="2"/>
</dbReference>
<dbReference type="InterPro" id="IPR027417">
    <property type="entry name" value="P-loop_NTPase"/>
</dbReference>
<comment type="caution">
    <text evidence="8">The sequence shown here is derived from an EMBL/GenBank/DDBJ whole genome shotgun (WGS) entry which is preliminary data.</text>
</comment>
<dbReference type="Pfam" id="PF10431">
    <property type="entry name" value="ClpB_D2-small"/>
    <property type="match status" value="1"/>
</dbReference>
<dbReference type="SMART" id="SM01086">
    <property type="entry name" value="ClpB_D2-small"/>
    <property type="match status" value="1"/>
</dbReference>
<protein>
    <submittedName>
        <fullName evidence="8">ATPase AAA-2 domain protein</fullName>
    </submittedName>
</protein>
<dbReference type="PATRIC" id="fig|1618642.3.peg.204"/>
<dbReference type="Gene3D" id="1.10.8.60">
    <property type="match status" value="2"/>
</dbReference>
<organism evidence="8 9">
    <name type="scientific">Candidatus Falkowbacteria bacterium GW2011_GWF2_39_8</name>
    <dbReference type="NCBI Taxonomy" id="1618642"/>
    <lineage>
        <taxon>Bacteria</taxon>
        <taxon>Candidatus Falkowiibacteriota</taxon>
    </lineage>
</organism>
<reference evidence="8 9" key="1">
    <citation type="journal article" date="2015" name="Nature">
        <title>rRNA introns, odd ribosomes, and small enigmatic genomes across a large radiation of phyla.</title>
        <authorList>
            <person name="Brown C.T."/>
            <person name="Hug L.A."/>
            <person name="Thomas B.C."/>
            <person name="Sharon I."/>
            <person name="Castelle C.J."/>
            <person name="Singh A."/>
            <person name="Wilkins M.J."/>
            <person name="Williams K.H."/>
            <person name="Banfield J.F."/>
        </authorList>
    </citation>
    <scope>NUCLEOTIDE SEQUENCE [LARGE SCALE GENOMIC DNA]</scope>
</reference>
<evidence type="ECO:0000256" key="5">
    <source>
        <dbReference type="SAM" id="Phobius"/>
    </source>
</evidence>
<dbReference type="PANTHER" id="PTHR11638">
    <property type="entry name" value="ATP-DEPENDENT CLP PROTEASE"/>
    <property type="match status" value="1"/>
</dbReference>
<dbReference type="InterPro" id="IPR036628">
    <property type="entry name" value="Clp_N_dom_sf"/>
</dbReference>
<evidence type="ECO:0000313" key="8">
    <source>
        <dbReference type="EMBL" id="KKR33573.1"/>
    </source>
</evidence>
<dbReference type="SMART" id="SM00382">
    <property type="entry name" value="AAA"/>
    <property type="match status" value="2"/>
</dbReference>
<dbReference type="CDD" id="cd00009">
    <property type="entry name" value="AAA"/>
    <property type="match status" value="1"/>
</dbReference>
<dbReference type="Gene3D" id="1.10.1780.10">
    <property type="entry name" value="Clp, N-terminal domain"/>
    <property type="match status" value="1"/>
</dbReference>
<evidence type="ECO:0000259" key="6">
    <source>
        <dbReference type="SMART" id="SM00382"/>
    </source>
</evidence>
<dbReference type="GO" id="GO:0005737">
    <property type="term" value="C:cytoplasm"/>
    <property type="evidence" value="ECO:0007669"/>
    <property type="project" value="TreeGrafter"/>
</dbReference>
<keyword evidence="2" id="KW-0547">Nucleotide-binding</keyword>
<evidence type="ECO:0000256" key="4">
    <source>
        <dbReference type="ARBA" id="ARBA00023186"/>
    </source>
</evidence>
<dbReference type="GO" id="GO:0016887">
    <property type="term" value="F:ATP hydrolysis activity"/>
    <property type="evidence" value="ECO:0007669"/>
    <property type="project" value="InterPro"/>
</dbReference>
<dbReference type="Proteomes" id="UP000034137">
    <property type="component" value="Unassembled WGS sequence"/>
</dbReference>
<dbReference type="InterPro" id="IPR003593">
    <property type="entry name" value="AAA+_ATPase"/>
</dbReference>
<evidence type="ECO:0000313" key="9">
    <source>
        <dbReference type="Proteomes" id="UP000034137"/>
    </source>
</evidence>
<feature type="domain" description="Clp ATPase C-terminal" evidence="7">
    <location>
        <begin position="821"/>
        <end position="909"/>
    </location>
</feature>
<dbReference type="PANTHER" id="PTHR11638:SF145">
    <property type="entry name" value="CLPA_B PROTEASE ATP BINDING SUBUNIT-RELATED"/>
    <property type="match status" value="1"/>
</dbReference>
<dbReference type="EMBL" id="LBXO01000006">
    <property type="protein sequence ID" value="KKR33573.1"/>
    <property type="molecule type" value="Genomic_DNA"/>
</dbReference>
<dbReference type="InterPro" id="IPR001270">
    <property type="entry name" value="ClpA/B"/>
</dbReference>